<dbReference type="FunFam" id="3.40.30.10:FF:000093">
    <property type="entry name" value="Glutaredoxin 2"/>
    <property type="match status" value="1"/>
</dbReference>
<accession>A0AAV9IQS2</accession>
<evidence type="ECO:0000259" key="1">
    <source>
        <dbReference type="Pfam" id="PF00462"/>
    </source>
</evidence>
<dbReference type="NCBIfam" id="TIGR02180">
    <property type="entry name" value="GRX_euk"/>
    <property type="match status" value="1"/>
</dbReference>
<dbReference type="InterPro" id="IPR002109">
    <property type="entry name" value="Glutaredoxin"/>
</dbReference>
<reference evidence="2 3" key="1">
    <citation type="submission" date="2022-07" db="EMBL/GenBank/DDBJ databases">
        <title>Genome-wide signatures of adaptation to extreme environments.</title>
        <authorList>
            <person name="Cho C.H."/>
            <person name="Yoon H.S."/>
        </authorList>
    </citation>
    <scope>NUCLEOTIDE SEQUENCE [LARGE SCALE GENOMIC DNA]</scope>
    <source>
        <strain evidence="2 3">DBV 063 E5</strain>
    </source>
</reference>
<sequence length="187" mass="19931">MSTAFHFPSGVPAALLYNRGCQAVARYSALGGEAPRFASAWSGFQSGPREALSRVAAPHSLSPMGGLLSKPGARSLQSSATPSALEREVRDTIASNPVVVYSKSWCGFSHQVKALFRELKVPAKVIELDELGADGDAMQTALHQMTGQRTVPNVFIGGRHVGGCMETLEEYDSGTLQKRLQVALEGK</sequence>
<feature type="domain" description="Glutaredoxin" evidence="1">
    <location>
        <begin position="98"/>
        <end position="161"/>
    </location>
</feature>
<dbReference type="GO" id="GO:0005737">
    <property type="term" value="C:cytoplasm"/>
    <property type="evidence" value="ECO:0007669"/>
    <property type="project" value="TreeGrafter"/>
</dbReference>
<dbReference type="PANTHER" id="PTHR45694">
    <property type="entry name" value="GLUTAREDOXIN 2"/>
    <property type="match status" value="1"/>
</dbReference>
<keyword evidence="3" id="KW-1185">Reference proteome</keyword>
<dbReference type="GO" id="GO:0034599">
    <property type="term" value="P:cellular response to oxidative stress"/>
    <property type="evidence" value="ECO:0007669"/>
    <property type="project" value="TreeGrafter"/>
</dbReference>
<dbReference type="CDD" id="cd03419">
    <property type="entry name" value="GRX_GRXh_1_2_like"/>
    <property type="match status" value="1"/>
</dbReference>
<protein>
    <recommendedName>
        <fullName evidence="1">Glutaredoxin domain-containing protein</fullName>
    </recommendedName>
</protein>
<dbReference type="AlphaFoldDB" id="A0AAV9IQS2"/>
<dbReference type="PANTHER" id="PTHR45694:SF18">
    <property type="entry name" value="GLUTAREDOXIN-1-RELATED"/>
    <property type="match status" value="1"/>
</dbReference>
<name>A0AAV9IQS2_CYACA</name>
<dbReference type="InterPro" id="IPR011899">
    <property type="entry name" value="Glutaredoxin_euk/vir"/>
</dbReference>
<dbReference type="Proteomes" id="UP001301350">
    <property type="component" value="Unassembled WGS sequence"/>
</dbReference>
<organism evidence="2 3">
    <name type="scientific">Cyanidium caldarium</name>
    <name type="common">Red alga</name>
    <dbReference type="NCBI Taxonomy" id="2771"/>
    <lineage>
        <taxon>Eukaryota</taxon>
        <taxon>Rhodophyta</taxon>
        <taxon>Bangiophyceae</taxon>
        <taxon>Cyanidiales</taxon>
        <taxon>Cyanidiaceae</taxon>
        <taxon>Cyanidium</taxon>
    </lineage>
</organism>
<proteinExistence type="predicted"/>
<dbReference type="SUPFAM" id="SSF52833">
    <property type="entry name" value="Thioredoxin-like"/>
    <property type="match status" value="1"/>
</dbReference>
<dbReference type="PRINTS" id="PR00160">
    <property type="entry name" value="GLUTAREDOXIN"/>
</dbReference>
<dbReference type="Gene3D" id="3.40.30.10">
    <property type="entry name" value="Glutaredoxin"/>
    <property type="match status" value="1"/>
</dbReference>
<dbReference type="InterPro" id="IPR014025">
    <property type="entry name" value="Glutaredoxin_subgr"/>
</dbReference>
<dbReference type="InterPro" id="IPR036249">
    <property type="entry name" value="Thioredoxin-like_sf"/>
</dbReference>
<dbReference type="Pfam" id="PF00462">
    <property type="entry name" value="Glutaredoxin"/>
    <property type="match status" value="1"/>
</dbReference>
<comment type="caution">
    <text evidence="2">The sequence shown here is derived from an EMBL/GenBank/DDBJ whole genome shotgun (WGS) entry which is preliminary data.</text>
</comment>
<dbReference type="GO" id="GO:0015038">
    <property type="term" value="F:glutathione disulfide oxidoreductase activity"/>
    <property type="evidence" value="ECO:0007669"/>
    <property type="project" value="TreeGrafter"/>
</dbReference>
<evidence type="ECO:0000313" key="2">
    <source>
        <dbReference type="EMBL" id="KAK4534416.1"/>
    </source>
</evidence>
<dbReference type="PROSITE" id="PS51354">
    <property type="entry name" value="GLUTAREDOXIN_2"/>
    <property type="match status" value="1"/>
</dbReference>
<dbReference type="EMBL" id="JANCYW010000001">
    <property type="protein sequence ID" value="KAK4534416.1"/>
    <property type="molecule type" value="Genomic_DNA"/>
</dbReference>
<gene>
    <name evidence="2" type="ORF">CDCA_CDCA01G0441</name>
</gene>
<evidence type="ECO:0000313" key="3">
    <source>
        <dbReference type="Proteomes" id="UP001301350"/>
    </source>
</evidence>